<sequence length="599" mass="68578">MEAKREDSIQDLLKAIHAKHVDIVQAIVDRGHVDVNAVVRIRNGTGLRCMGTPLIFASEYGHVDSVAILLKHDGINVNFVDDAFELCLDHAKFGPLAVVLKYKPNGLSQISNKDGTVLVELCAQYLEHESAIKLLLADMPIQIQDEGLVPRHNHSLSWSSFMDVTHPVKFSGRQSCLESILNDPAFATYTRDLLRELAFAKDKHSREVIQITDQETRKYFYDRLYFCGRYEIFHGPPVYVSNTAMVVMAYDHGICGQVFHEHINSHGVLDVNDFFNCNKILGRVECRVENKKIKKLENEKWQEKFRLWDKDANGWLSEQEFLSYCEQYFGAKLQVAMKFMKNGEQYQREINNRAELDASFVLPLLPSVEQSVFNAKVKNLQIHGGHSIAEYPNVIVMPAADRSLEDIYLKERPGENERRILLQQVAEGLQHLHQNDLVYGDAKKVNAVRVGNRLNLIDLDATTTVGNYVGAKHSSGHLPPEMFYILKSDEEEAQFCQHWSNIKSTDPILWQKLKPKNGYVVKSFRSETDTLPYNLVKAHPSLDVWAFGALMYQMYSSEELVATDINQDVLEKEIEEAATWIQEDLNVCIREYGREFQKR</sequence>
<organism evidence="6 7">
    <name type="scientific">Aphanomyces stellatus</name>
    <dbReference type="NCBI Taxonomy" id="120398"/>
    <lineage>
        <taxon>Eukaryota</taxon>
        <taxon>Sar</taxon>
        <taxon>Stramenopiles</taxon>
        <taxon>Oomycota</taxon>
        <taxon>Saprolegniomycetes</taxon>
        <taxon>Saprolegniales</taxon>
        <taxon>Verrucalvaceae</taxon>
        <taxon>Aphanomyces</taxon>
    </lineage>
</organism>
<dbReference type="OrthoDB" id="193242at2759"/>
<dbReference type="Gene3D" id="1.10.510.10">
    <property type="entry name" value="Transferase(Phosphotransferase) domain 1"/>
    <property type="match status" value="1"/>
</dbReference>
<dbReference type="Pfam" id="PF00023">
    <property type="entry name" value="Ank"/>
    <property type="match status" value="1"/>
</dbReference>
<dbReference type="SUPFAM" id="SSF48403">
    <property type="entry name" value="Ankyrin repeat"/>
    <property type="match status" value="1"/>
</dbReference>
<reference evidence="5" key="2">
    <citation type="submission" date="2019-06" db="EMBL/GenBank/DDBJ databases">
        <title>Genomics analysis of Aphanomyces spp. identifies a new class of oomycete effector associated with host adaptation.</title>
        <authorList>
            <person name="Gaulin E."/>
        </authorList>
    </citation>
    <scope>NUCLEOTIDE SEQUENCE</scope>
    <source>
        <strain evidence="5">CBS 578.67</strain>
    </source>
</reference>
<evidence type="ECO:0000313" key="7">
    <source>
        <dbReference type="Proteomes" id="UP000332933"/>
    </source>
</evidence>
<evidence type="ECO:0000259" key="3">
    <source>
        <dbReference type="PROSITE" id="PS50011"/>
    </source>
</evidence>
<reference evidence="6 7" key="1">
    <citation type="submission" date="2019-03" db="EMBL/GenBank/DDBJ databases">
        <authorList>
            <person name="Gaulin E."/>
            <person name="Dumas B."/>
        </authorList>
    </citation>
    <scope>NUCLEOTIDE SEQUENCE [LARGE SCALE GENOMIC DNA]</scope>
    <source>
        <strain evidence="6">CBS 568.67</strain>
    </source>
</reference>
<comment type="similarity">
    <text evidence="2">Belongs to the protein kinase superfamily. Ser/Thr protein kinase family. CDPK subfamily.</text>
</comment>
<dbReference type="InterPro" id="IPR002048">
    <property type="entry name" value="EF_hand_dom"/>
</dbReference>
<dbReference type="InterPro" id="IPR000719">
    <property type="entry name" value="Prot_kinase_dom"/>
</dbReference>
<gene>
    <name evidence="6" type="primary">Aste57867_8870</name>
    <name evidence="5" type="ORF">As57867_008835</name>
    <name evidence="6" type="ORF">ASTE57867_8870</name>
</gene>
<evidence type="ECO:0000313" key="6">
    <source>
        <dbReference type="EMBL" id="VFT85756.1"/>
    </source>
</evidence>
<feature type="domain" description="EF-hand" evidence="4">
    <location>
        <begin position="296"/>
        <end position="331"/>
    </location>
</feature>
<protein>
    <submittedName>
        <fullName evidence="6">Aste57867_8870 protein</fullName>
    </submittedName>
</protein>
<dbReference type="EMBL" id="VJMH01005116">
    <property type="protein sequence ID" value="KAF0700603.1"/>
    <property type="molecule type" value="Genomic_DNA"/>
</dbReference>
<dbReference type="AlphaFoldDB" id="A0A485KLJ0"/>
<dbReference type="PROSITE" id="PS00018">
    <property type="entry name" value="EF_HAND_1"/>
    <property type="match status" value="1"/>
</dbReference>
<dbReference type="PROSITE" id="PS50011">
    <property type="entry name" value="PROTEIN_KINASE_DOM"/>
    <property type="match status" value="1"/>
</dbReference>
<keyword evidence="7" id="KW-1185">Reference proteome</keyword>
<dbReference type="GO" id="GO:0005524">
    <property type="term" value="F:ATP binding"/>
    <property type="evidence" value="ECO:0007669"/>
    <property type="project" value="InterPro"/>
</dbReference>
<dbReference type="Gene3D" id="1.25.40.20">
    <property type="entry name" value="Ankyrin repeat-containing domain"/>
    <property type="match status" value="1"/>
</dbReference>
<dbReference type="PROSITE" id="PS50222">
    <property type="entry name" value="EF_HAND_2"/>
    <property type="match status" value="1"/>
</dbReference>
<dbReference type="EMBL" id="CAADRA010005137">
    <property type="protein sequence ID" value="VFT85756.1"/>
    <property type="molecule type" value="Genomic_DNA"/>
</dbReference>
<evidence type="ECO:0000259" key="4">
    <source>
        <dbReference type="PROSITE" id="PS50222"/>
    </source>
</evidence>
<dbReference type="Gene3D" id="1.10.238.10">
    <property type="entry name" value="EF-hand"/>
    <property type="match status" value="1"/>
</dbReference>
<dbReference type="InterPro" id="IPR011992">
    <property type="entry name" value="EF-hand-dom_pair"/>
</dbReference>
<accession>A0A485KLJ0</accession>
<keyword evidence="1" id="KW-0106">Calcium</keyword>
<dbReference type="SUPFAM" id="SSF56112">
    <property type="entry name" value="Protein kinase-like (PK-like)"/>
    <property type="match status" value="1"/>
</dbReference>
<evidence type="ECO:0000313" key="5">
    <source>
        <dbReference type="EMBL" id="KAF0700603.1"/>
    </source>
</evidence>
<name>A0A485KLJ0_9STRA</name>
<dbReference type="GO" id="GO:0004672">
    <property type="term" value="F:protein kinase activity"/>
    <property type="evidence" value="ECO:0007669"/>
    <property type="project" value="InterPro"/>
</dbReference>
<dbReference type="SUPFAM" id="SSF47473">
    <property type="entry name" value="EF-hand"/>
    <property type="match status" value="1"/>
</dbReference>
<dbReference type="GO" id="GO:0005509">
    <property type="term" value="F:calcium ion binding"/>
    <property type="evidence" value="ECO:0007669"/>
    <property type="project" value="InterPro"/>
</dbReference>
<evidence type="ECO:0000256" key="2">
    <source>
        <dbReference type="ARBA" id="ARBA00024334"/>
    </source>
</evidence>
<evidence type="ECO:0000256" key="1">
    <source>
        <dbReference type="ARBA" id="ARBA00022837"/>
    </source>
</evidence>
<proteinExistence type="inferred from homology"/>
<dbReference type="InterPro" id="IPR011009">
    <property type="entry name" value="Kinase-like_dom_sf"/>
</dbReference>
<feature type="domain" description="Protein kinase" evidence="3">
    <location>
        <begin position="244"/>
        <end position="599"/>
    </location>
</feature>
<dbReference type="InterPro" id="IPR036770">
    <property type="entry name" value="Ankyrin_rpt-contain_sf"/>
</dbReference>
<dbReference type="InterPro" id="IPR018247">
    <property type="entry name" value="EF_Hand_1_Ca_BS"/>
</dbReference>
<dbReference type="InterPro" id="IPR002110">
    <property type="entry name" value="Ankyrin_rpt"/>
</dbReference>
<dbReference type="Proteomes" id="UP000332933">
    <property type="component" value="Unassembled WGS sequence"/>
</dbReference>